<proteinExistence type="predicted"/>
<organism evidence="1 2">
    <name type="scientific">Mariniflexile gromovii</name>
    <dbReference type="NCBI Taxonomy" id="362523"/>
    <lineage>
        <taxon>Bacteria</taxon>
        <taxon>Pseudomonadati</taxon>
        <taxon>Bacteroidota</taxon>
        <taxon>Flavobacteriia</taxon>
        <taxon>Flavobacteriales</taxon>
        <taxon>Flavobacteriaceae</taxon>
        <taxon>Mariniflexile</taxon>
    </lineage>
</organism>
<evidence type="ECO:0000313" key="1">
    <source>
        <dbReference type="EMBL" id="MBP0904776.1"/>
    </source>
</evidence>
<comment type="caution">
    <text evidence="1">The sequence shown here is derived from an EMBL/GenBank/DDBJ whole genome shotgun (WGS) entry which is preliminary data.</text>
</comment>
<dbReference type="RefSeq" id="WP_209655664.1">
    <property type="nucleotide sequence ID" value="NZ_JAGJCB010000013.1"/>
</dbReference>
<dbReference type="EMBL" id="JAGJCB010000013">
    <property type="protein sequence ID" value="MBP0904776.1"/>
    <property type="molecule type" value="Genomic_DNA"/>
</dbReference>
<sequence>MKSFLYIICFGLLTACSSDNVTQNPYLPNYQFNTGSLINTNLPQYSHLKFPNNSIVLNSPYGINGVVLFYAGGSNYNAFEITDPNHQISTCSKLSVEGFIASCNCDDGNSYDLLNGVKREGTTGSYPLIRYRVEISGSIIRIYNN</sequence>
<reference evidence="1 2" key="1">
    <citation type="submission" date="2021-04" db="EMBL/GenBank/DDBJ databases">
        <title>Mariniflexile gromovii gen. nov., sp. nov., a gliding bacterium isolated from the sea urchin Strongylocentrotus intermedius.</title>
        <authorList>
            <person name="Ko S."/>
            <person name="Le V."/>
            <person name="Ahn C.-Y."/>
            <person name="Oh H.-M."/>
        </authorList>
    </citation>
    <scope>NUCLEOTIDE SEQUENCE [LARGE SCALE GENOMIC DNA]</scope>
    <source>
        <strain evidence="1 2">KCTC 12570</strain>
    </source>
</reference>
<gene>
    <name evidence="1" type="ORF">J8H85_13120</name>
</gene>
<accession>A0ABS4BW07</accession>
<keyword evidence="2" id="KW-1185">Reference proteome</keyword>
<evidence type="ECO:0000313" key="2">
    <source>
        <dbReference type="Proteomes" id="UP000670776"/>
    </source>
</evidence>
<evidence type="ECO:0008006" key="3">
    <source>
        <dbReference type="Google" id="ProtNLM"/>
    </source>
</evidence>
<name>A0ABS4BW07_9FLAO</name>
<protein>
    <recommendedName>
        <fullName evidence="3">Nitrite reductase/ring-hydroxylating ferredoxin subunit</fullName>
    </recommendedName>
</protein>
<dbReference type="Proteomes" id="UP000670776">
    <property type="component" value="Unassembled WGS sequence"/>
</dbReference>
<dbReference type="PROSITE" id="PS51257">
    <property type="entry name" value="PROKAR_LIPOPROTEIN"/>
    <property type="match status" value="1"/>
</dbReference>